<dbReference type="Proteomes" id="UP001066276">
    <property type="component" value="Chromosome 6"/>
</dbReference>
<organism evidence="1 2">
    <name type="scientific">Pleurodeles waltl</name>
    <name type="common">Iberian ribbed newt</name>
    <dbReference type="NCBI Taxonomy" id="8319"/>
    <lineage>
        <taxon>Eukaryota</taxon>
        <taxon>Metazoa</taxon>
        <taxon>Chordata</taxon>
        <taxon>Craniata</taxon>
        <taxon>Vertebrata</taxon>
        <taxon>Euteleostomi</taxon>
        <taxon>Amphibia</taxon>
        <taxon>Batrachia</taxon>
        <taxon>Caudata</taxon>
        <taxon>Salamandroidea</taxon>
        <taxon>Salamandridae</taxon>
        <taxon>Pleurodelinae</taxon>
        <taxon>Pleurodeles</taxon>
    </lineage>
</organism>
<name>A0AAV7QI03_PLEWA</name>
<sequence length="125" mass="14361">MLHNLALLHQVPFLQEHEAGYGRVAAVEPVDSDEEEAEDEDVDNRTAIIRQHRDQQNQQFRPAAALRASYSVGKTHKQYLGFAGRRDSRVELRRAASLMLRCRFRSWCRSRRALEVTCVADRTPG</sequence>
<gene>
    <name evidence="1" type="ORF">NDU88_005494</name>
</gene>
<accession>A0AAV7QI03</accession>
<reference evidence="1" key="1">
    <citation type="journal article" date="2022" name="bioRxiv">
        <title>Sequencing and chromosome-scale assembly of the giantPleurodeles waltlgenome.</title>
        <authorList>
            <person name="Brown T."/>
            <person name="Elewa A."/>
            <person name="Iarovenko S."/>
            <person name="Subramanian E."/>
            <person name="Araus A.J."/>
            <person name="Petzold A."/>
            <person name="Susuki M."/>
            <person name="Suzuki K.-i.T."/>
            <person name="Hayashi T."/>
            <person name="Toyoda A."/>
            <person name="Oliveira C."/>
            <person name="Osipova E."/>
            <person name="Leigh N.D."/>
            <person name="Simon A."/>
            <person name="Yun M.H."/>
        </authorList>
    </citation>
    <scope>NUCLEOTIDE SEQUENCE</scope>
    <source>
        <strain evidence="1">20211129_DDA</strain>
        <tissue evidence="1">Liver</tissue>
    </source>
</reference>
<keyword evidence="2" id="KW-1185">Reference proteome</keyword>
<dbReference type="EMBL" id="JANPWB010000010">
    <property type="protein sequence ID" value="KAJ1139117.1"/>
    <property type="molecule type" value="Genomic_DNA"/>
</dbReference>
<evidence type="ECO:0000313" key="1">
    <source>
        <dbReference type="EMBL" id="KAJ1139117.1"/>
    </source>
</evidence>
<evidence type="ECO:0000313" key="2">
    <source>
        <dbReference type="Proteomes" id="UP001066276"/>
    </source>
</evidence>
<comment type="caution">
    <text evidence="1">The sequence shown here is derived from an EMBL/GenBank/DDBJ whole genome shotgun (WGS) entry which is preliminary data.</text>
</comment>
<protein>
    <submittedName>
        <fullName evidence="1">Uncharacterized protein</fullName>
    </submittedName>
</protein>
<proteinExistence type="predicted"/>
<dbReference type="AlphaFoldDB" id="A0AAV7QI03"/>